<evidence type="ECO:0000259" key="6">
    <source>
        <dbReference type="Pfam" id="PF01494"/>
    </source>
</evidence>
<keyword evidence="5" id="KW-0521">NADP</keyword>
<feature type="binding site" evidence="5">
    <location>
        <position position="43"/>
    </location>
    <ligand>
        <name>NADPH</name>
        <dbReference type="ChEBI" id="CHEBI:57783"/>
    </ligand>
</feature>
<sequence>MLLQNKKTAIIGGGPVGLTTARLLQQKGIDVTVYEWDKNASSRISGGTLDIHKGSGQLALEEAGLLEIYYQYARPTGERSLDINAEILEENMPAEETKFDRPEIDRNDLRKIVLDSLNKDTVVWDSKLTKIEKTGNQYRLQFKNGNSAFADFVIIANGGKSKARNLVTSIKPQYTGTYIIQGEVLNPEINCPLFKKLSGEENTMALAERKMLFCQVKSNGALNYYLSFKTEENWIEKEEMDFSNKQKVLHYLDKLFVNWNPVYKELFHATDNFVGLPMRRMFLDEPWKTQSDITLVGDAAHVMPPFAGIGVNIGLLDALYLTKNLTEGDFPDLLSAVKDYERKMIIYAGEAQEQTHLAEESIHSDKSFEENRKAKEEWDKKILEPKKIK</sequence>
<evidence type="ECO:0000256" key="1">
    <source>
        <dbReference type="ARBA" id="ARBA00022630"/>
    </source>
</evidence>
<feature type="domain" description="FAD-binding" evidence="6">
    <location>
        <begin position="7"/>
        <end position="326"/>
    </location>
</feature>
<dbReference type="RefSeq" id="WP_071637993.1">
    <property type="nucleotide sequence ID" value="NZ_MLFK01000009.1"/>
</dbReference>
<dbReference type="GO" id="GO:0046677">
    <property type="term" value="P:response to antibiotic"/>
    <property type="evidence" value="ECO:0007669"/>
    <property type="project" value="InterPro"/>
</dbReference>
<dbReference type="InterPro" id="IPR002938">
    <property type="entry name" value="FAD-bd"/>
</dbReference>
<organism evidence="7 8">
    <name type="scientific">Flavobacterium johnsoniae</name>
    <name type="common">Cytophaga johnsonae</name>
    <dbReference type="NCBI Taxonomy" id="986"/>
    <lineage>
        <taxon>Bacteria</taxon>
        <taxon>Pseudomonadati</taxon>
        <taxon>Bacteroidota</taxon>
        <taxon>Flavobacteriia</taxon>
        <taxon>Flavobacteriales</taxon>
        <taxon>Flavobacteriaceae</taxon>
        <taxon>Flavobacterium</taxon>
    </lineage>
</organism>
<evidence type="ECO:0000313" key="8">
    <source>
        <dbReference type="Proteomes" id="UP000182826"/>
    </source>
</evidence>
<keyword evidence="1 5" id="KW-0285">Flavoprotein</keyword>
<dbReference type="InterPro" id="IPR036188">
    <property type="entry name" value="FAD/NAD-bd_sf"/>
</dbReference>
<dbReference type="PANTHER" id="PTHR46972:SF1">
    <property type="entry name" value="FAD DEPENDENT OXIDOREDUCTASE DOMAIN-CONTAINING PROTEIN"/>
    <property type="match status" value="1"/>
</dbReference>
<name>A0A1J7CGY8_FLAJO</name>
<dbReference type="Pfam" id="PF01494">
    <property type="entry name" value="FAD_binding_3"/>
    <property type="match status" value="1"/>
</dbReference>
<dbReference type="EC" id="1.14.13.-" evidence="5"/>
<comment type="cofactor">
    <cofactor evidence="5">
        <name>FAD</name>
        <dbReference type="ChEBI" id="CHEBI:57692"/>
    </cofactor>
</comment>
<dbReference type="OrthoDB" id="9782160at2"/>
<dbReference type="SUPFAM" id="SSF51905">
    <property type="entry name" value="FAD/NAD(P)-binding domain"/>
    <property type="match status" value="1"/>
</dbReference>
<comment type="catalytic activity">
    <reaction evidence="5">
        <text>a tetracycline + NADPH + O2 + H(+) = an 11a-hydroxytetracycline + NADP(+) + H2O</text>
        <dbReference type="Rhea" id="RHEA:61444"/>
        <dbReference type="ChEBI" id="CHEBI:15377"/>
        <dbReference type="ChEBI" id="CHEBI:15378"/>
        <dbReference type="ChEBI" id="CHEBI:15379"/>
        <dbReference type="ChEBI" id="CHEBI:57783"/>
        <dbReference type="ChEBI" id="CHEBI:58349"/>
        <dbReference type="ChEBI" id="CHEBI:144644"/>
        <dbReference type="ChEBI" id="CHEBI:144645"/>
    </reaction>
</comment>
<comment type="subcellular location">
    <subcellularLocation>
        <location evidence="5">Cytoplasm</location>
    </subcellularLocation>
</comment>
<dbReference type="GO" id="GO:0071949">
    <property type="term" value="F:FAD binding"/>
    <property type="evidence" value="ECO:0007669"/>
    <property type="project" value="InterPro"/>
</dbReference>
<keyword evidence="5" id="KW-0963">Cytoplasm</keyword>
<comment type="caution">
    <text evidence="7">The sequence shown here is derived from an EMBL/GenBank/DDBJ whole genome shotgun (WGS) entry which is preliminary data.</text>
</comment>
<comment type="similarity">
    <text evidence="5">Belongs to the aromatic-ring hydroxylase family. TetX subfamily.</text>
</comment>
<dbReference type="AlphaFoldDB" id="A0A1J7CGY8"/>
<gene>
    <name evidence="7" type="ORF">BKM63_18215</name>
</gene>
<comment type="subunit">
    <text evidence="5">Monomer.</text>
</comment>
<reference evidence="7 8" key="1">
    <citation type="submission" date="2016-10" db="EMBL/GenBank/DDBJ databases">
        <title>Draft Genome Sequence of Rhizobacteria Flavobacterium johnsoniae CI04.</title>
        <authorList>
            <person name="Bravo J.I."/>
            <person name="Lozano G.L."/>
            <person name="Handelsman J."/>
        </authorList>
    </citation>
    <scope>NUCLEOTIDE SEQUENCE [LARGE SCALE GENOMIC DNA]</scope>
    <source>
        <strain evidence="7 8">CI04</strain>
    </source>
</reference>
<dbReference type="HAMAP" id="MF_00845">
    <property type="entry name" value="TetX_monooxygenase"/>
    <property type="match status" value="1"/>
</dbReference>
<evidence type="ECO:0000256" key="2">
    <source>
        <dbReference type="ARBA" id="ARBA00022827"/>
    </source>
</evidence>
<dbReference type="PANTHER" id="PTHR46972">
    <property type="entry name" value="MONOOXYGENASE ASQM-RELATED"/>
    <property type="match status" value="1"/>
</dbReference>
<evidence type="ECO:0000256" key="5">
    <source>
        <dbReference type="HAMAP-Rule" id="MF_00845"/>
    </source>
</evidence>
<comment type="function">
    <text evidence="5">An FAD-requiring monooxygenase active on some tetracycline antibiotic derivatives, which leads to their inactivation. Hydroxylates carbon 11a of tetracycline and some analogs.</text>
</comment>
<feature type="binding site" evidence="5">
    <location>
        <position position="298"/>
    </location>
    <ligand>
        <name>FAD</name>
        <dbReference type="ChEBI" id="CHEBI:57692"/>
    </ligand>
</feature>
<keyword evidence="8" id="KW-1185">Reference proteome</keyword>
<feature type="binding site" evidence="5">
    <location>
        <position position="106"/>
    </location>
    <ligand>
        <name>FAD</name>
        <dbReference type="ChEBI" id="CHEBI:57692"/>
    </ligand>
</feature>
<accession>A0A1J7CGY8</accession>
<evidence type="ECO:0000256" key="3">
    <source>
        <dbReference type="ARBA" id="ARBA00023002"/>
    </source>
</evidence>
<dbReference type="GO" id="GO:0004497">
    <property type="term" value="F:monooxygenase activity"/>
    <property type="evidence" value="ECO:0007669"/>
    <property type="project" value="UniProtKB-UniRule"/>
</dbReference>
<dbReference type="PRINTS" id="PR00420">
    <property type="entry name" value="RNGMNOXGNASE"/>
</dbReference>
<evidence type="ECO:0000313" key="7">
    <source>
        <dbReference type="EMBL" id="OIV40792.1"/>
    </source>
</evidence>
<keyword evidence="2 5" id="KW-0274">FAD</keyword>
<evidence type="ECO:0000256" key="4">
    <source>
        <dbReference type="ARBA" id="ARBA00023033"/>
    </source>
</evidence>
<dbReference type="Proteomes" id="UP000182826">
    <property type="component" value="Unassembled WGS sequence"/>
</dbReference>
<protein>
    <recommendedName>
        <fullName evidence="5">Flavin-dependent monooxygenase</fullName>
    </recommendedName>
    <alternativeName>
        <fullName evidence="5">TetX monooxygenase</fullName>
        <shortName evidence="5">TetX</shortName>
        <ecNumber evidence="5">1.14.13.-</ecNumber>
    </alternativeName>
</protein>
<dbReference type="EMBL" id="MLFK01000009">
    <property type="protein sequence ID" value="OIV40792.1"/>
    <property type="molecule type" value="Genomic_DNA"/>
</dbReference>
<keyword evidence="5" id="KW-0547">Nucleotide-binding</keyword>
<feature type="binding site" evidence="5">
    <location>
        <position position="50"/>
    </location>
    <ligand>
        <name>FAD</name>
        <dbReference type="ChEBI" id="CHEBI:57692"/>
    </ligand>
</feature>
<dbReference type="Gene3D" id="3.50.50.60">
    <property type="entry name" value="FAD/NAD(P)-binding domain"/>
    <property type="match status" value="1"/>
</dbReference>
<keyword evidence="4 5" id="KW-0503">Monooxygenase</keyword>
<comment type="domain">
    <text evidence="5">Consists of an N-terminal FAD-binding domain with a Rossman fold and a C-terminal substrate-binding domain.</text>
</comment>
<dbReference type="GO" id="GO:0005737">
    <property type="term" value="C:cytoplasm"/>
    <property type="evidence" value="ECO:0007669"/>
    <property type="project" value="UniProtKB-SubCell"/>
</dbReference>
<proteinExistence type="inferred from homology"/>
<dbReference type="InterPro" id="IPR043683">
    <property type="entry name" value="TetX_monooxygenase"/>
</dbReference>
<keyword evidence="3 5" id="KW-0560">Oxidoreductase</keyword>